<accession>A0A7S0HYI1</accession>
<dbReference type="EMBL" id="HBEP01032052">
    <property type="protein sequence ID" value="CAD8505565.1"/>
    <property type="molecule type" value="Transcribed_RNA"/>
</dbReference>
<dbReference type="GO" id="GO:0008270">
    <property type="term" value="F:zinc ion binding"/>
    <property type="evidence" value="ECO:0007669"/>
    <property type="project" value="InterPro"/>
</dbReference>
<dbReference type="CDD" id="cd05658">
    <property type="entry name" value="M18_DAP"/>
    <property type="match status" value="1"/>
</dbReference>
<evidence type="ECO:0000256" key="1">
    <source>
        <dbReference type="ARBA" id="ARBA00001335"/>
    </source>
</evidence>
<dbReference type="Gene3D" id="2.30.250.10">
    <property type="entry name" value="Aminopeptidase i, Domain 2"/>
    <property type="match status" value="1"/>
</dbReference>
<evidence type="ECO:0000256" key="8">
    <source>
        <dbReference type="ARBA" id="ARBA00022801"/>
    </source>
</evidence>
<evidence type="ECO:0000256" key="3">
    <source>
        <dbReference type="ARBA" id="ARBA00008290"/>
    </source>
</evidence>
<keyword evidence="6 11" id="KW-0645">Protease</keyword>
<evidence type="ECO:0000256" key="2">
    <source>
        <dbReference type="ARBA" id="ARBA00001947"/>
    </source>
</evidence>
<evidence type="ECO:0000256" key="10">
    <source>
        <dbReference type="ARBA" id="ARBA00023049"/>
    </source>
</evidence>
<organism evidence="13">
    <name type="scientific">Phaeocystis antarctica</name>
    <dbReference type="NCBI Taxonomy" id="33657"/>
    <lineage>
        <taxon>Eukaryota</taxon>
        <taxon>Haptista</taxon>
        <taxon>Haptophyta</taxon>
        <taxon>Prymnesiophyceae</taxon>
        <taxon>Phaeocystales</taxon>
        <taxon>Phaeocystaceae</taxon>
        <taxon>Phaeocystis</taxon>
    </lineage>
</organism>
<evidence type="ECO:0000256" key="11">
    <source>
        <dbReference type="RuleBase" id="RU004386"/>
    </source>
</evidence>
<evidence type="ECO:0000256" key="12">
    <source>
        <dbReference type="SAM" id="SignalP"/>
    </source>
</evidence>
<proteinExistence type="inferred from homology"/>
<evidence type="ECO:0000313" key="13">
    <source>
        <dbReference type="EMBL" id="CAD8505565.1"/>
    </source>
</evidence>
<reference evidence="13" key="1">
    <citation type="submission" date="2021-01" db="EMBL/GenBank/DDBJ databases">
        <authorList>
            <person name="Corre E."/>
            <person name="Pelletier E."/>
            <person name="Niang G."/>
            <person name="Scheremetjew M."/>
            <person name="Finn R."/>
            <person name="Kale V."/>
            <person name="Holt S."/>
            <person name="Cochrane G."/>
            <person name="Meng A."/>
            <person name="Brown T."/>
            <person name="Cohen L."/>
        </authorList>
    </citation>
    <scope>NUCLEOTIDE SEQUENCE</scope>
    <source>
        <strain evidence="13">CCMP1374</strain>
    </source>
</reference>
<protein>
    <recommendedName>
        <fullName evidence="4">aspartyl aminopeptidase</fullName>
        <ecNumber evidence="4">3.4.11.21</ecNumber>
    </recommendedName>
</protein>
<dbReference type="FunFam" id="2.30.250.10:FF:000001">
    <property type="entry name" value="Aspartyl aminopeptidase 1"/>
    <property type="match status" value="1"/>
</dbReference>
<dbReference type="Pfam" id="PF02127">
    <property type="entry name" value="Peptidase_M18"/>
    <property type="match status" value="1"/>
</dbReference>
<dbReference type="GO" id="GO:0006508">
    <property type="term" value="P:proteolysis"/>
    <property type="evidence" value="ECO:0007669"/>
    <property type="project" value="UniProtKB-KW"/>
</dbReference>
<dbReference type="PANTHER" id="PTHR28570">
    <property type="entry name" value="ASPARTYL AMINOPEPTIDASE"/>
    <property type="match status" value="1"/>
</dbReference>
<evidence type="ECO:0000256" key="5">
    <source>
        <dbReference type="ARBA" id="ARBA00022438"/>
    </source>
</evidence>
<feature type="chain" id="PRO_5031135399" description="aspartyl aminopeptidase" evidence="12">
    <location>
        <begin position="20"/>
        <end position="531"/>
    </location>
</feature>
<keyword evidence="5 11" id="KW-0031">Aminopeptidase</keyword>
<name>A0A7S0HYI1_9EUKA</name>
<dbReference type="SUPFAM" id="SSF53187">
    <property type="entry name" value="Zn-dependent exopeptidases"/>
    <property type="match status" value="1"/>
</dbReference>
<dbReference type="InterPro" id="IPR001948">
    <property type="entry name" value="Peptidase_M18"/>
</dbReference>
<comment type="catalytic activity">
    <reaction evidence="1">
        <text>Release of an N-terminal aspartate or glutamate from a peptide, with a preference for aspartate.</text>
        <dbReference type="EC" id="3.4.11.21"/>
    </reaction>
</comment>
<evidence type="ECO:0000256" key="9">
    <source>
        <dbReference type="ARBA" id="ARBA00022833"/>
    </source>
</evidence>
<keyword evidence="7 11" id="KW-0479">Metal-binding</keyword>
<comment type="similarity">
    <text evidence="3 11">Belongs to the peptidase M18 family.</text>
</comment>
<keyword evidence="12" id="KW-0732">Signal</keyword>
<dbReference type="PANTHER" id="PTHR28570:SF3">
    <property type="entry name" value="ASPARTYL AMINOPEPTIDASE"/>
    <property type="match status" value="1"/>
</dbReference>
<evidence type="ECO:0000256" key="4">
    <source>
        <dbReference type="ARBA" id="ARBA00011965"/>
    </source>
</evidence>
<dbReference type="PRINTS" id="PR00932">
    <property type="entry name" value="AMINO1PTASE"/>
</dbReference>
<dbReference type="GO" id="GO:0008237">
    <property type="term" value="F:metallopeptidase activity"/>
    <property type="evidence" value="ECO:0007669"/>
    <property type="project" value="UniProtKB-KW"/>
</dbReference>
<sequence length="531" mass="57075">MRLPVASTALLRLPRLLGAAASVTMLAQPSFKSMLGAPPDQFTLDCMGFIDGSPDPFHVTDNLGKRLKGAGFTEINERDPWSGVLKPGGRYYYARDRTTFVAFTVGEKYEPGNGFKVLGAHTDSPNLKLKPRSQRDGKKGKNGCLQLDVQCYGGGLWHTWFDRDLSVSGRVFVRGADGSVAQRLLKIEQPILRVPNLAIHLTTADEREAFKINKEEHMQPILADSLLAFELASAARKALGAPVEAEAAAEADAEKGGAAAGKTEPWNEAQEPVLLHLIAAQLGVEVAQIADFELNLYDTQRAALGGAHGEFLYSARLDNLASCYVCTEALVAHAAEHLAADTDVSLCTFFDHEEVGSASACGAGSPIMGEAVRRISTALNAGAGNEDLYAAALRRSLVFSVDMAHAVHPNYASKHESMHGPQMNQGLVIKTNANQRYATTGLTSYMAREIARRGALPPPQEFVVRNDCPCGSTIGPIIAAATGMRAVDVGMPQLSMHSVREMMGVKDLAHGLDMFKGFLKDFRAIDEEIGA</sequence>
<dbReference type="SUPFAM" id="SSF101821">
    <property type="entry name" value="Aminopeptidase/glucanase lid domain"/>
    <property type="match status" value="1"/>
</dbReference>
<dbReference type="AlphaFoldDB" id="A0A7S0HYI1"/>
<dbReference type="GO" id="GO:0004177">
    <property type="term" value="F:aminopeptidase activity"/>
    <property type="evidence" value="ECO:0007669"/>
    <property type="project" value="UniProtKB-KW"/>
</dbReference>
<evidence type="ECO:0000256" key="7">
    <source>
        <dbReference type="ARBA" id="ARBA00022723"/>
    </source>
</evidence>
<dbReference type="GO" id="GO:0005737">
    <property type="term" value="C:cytoplasm"/>
    <property type="evidence" value="ECO:0007669"/>
    <property type="project" value="UniProtKB-ARBA"/>
</dbReference>
<dbReference type="Gene3D" id="3.40.630.10">
    <property type="entry name" value="Zn peptidases"/>
    <property type="match status" value="1"/>
</dbReference>
<keyword evidence="8 11" id="KW-0378">Hydrolase</keyword>
<evidence type="ECO:0000256" key="6">
    <source>
        <dbReference type="ARBA" id="ARBA00022670"/>
    </source>
</evidence>
<gene>
    <name evidence="13" type="ORF">PANT1444_LOCUS18112</name>
</gene>
<dbReference type="EC" id="3.4.11.21" evidence="4"/>
<dbReference type="NCBIfam" id="NF002759">
    <property type="entry name" value="PRK02813.1"/>
    <property type="match status" value="1"/>
</dbReference>
<keyword evidence="9 11" id="KW-0862">Zinc</keyword>
<dbReference type="InterPro" id="IPR023358">
    <property type="entry name" value="Peptidase_M18_dom2"/>
</dbReference>
<feature type="signal peptide" evidence="12">
    <location>
        <begin position="1"/>
        <end position="19"/>
    </location>
</feature>
<comment type="cofactor">
    <cofactor evidence="2">
        <name>Zn(2+)</name>
        <dbReference type="ChEBI" id="CHEBI:29105"/>
    </cofactor>
</comment>
<keyword evidence="10 11" id="KW-0482">Metalloprotease</keyword>